<dbReference type="SUPFAM" id="SSF52980">
    <property type="entry name" value="Restriction endonuclease-like"/>
    <property type="match status" value="1"/>
</dbReference>
<protein>
    <submittedName>
        <fullName evidence="1">Uncharacterized protein</fullName>
    </submittedName>
</protein>
<dbReference type="AlphaFoldDB" id="A0A062U0V2"/>
<name>A0A062U0V2_9PROT</name>
<dbReference type="Proteomes" id="UP000249123">
    <property type="component" value="Unassembled WGS sequence"/>
</dbReference>
<dbReference type="RefSeq" id="WP_034827416.1">
    <property type="nucleotide sequence ID" value="NZ_AWFA01000032.1"/>
</dbReference>
<dbReference type="GO" id="GO:0003677">
    <property type="term" value="F:DNA binding"/>
    <property type="evidence" value="ECO:0007669"/>
    <property type="project" value="InterPro"/>
</dbReference>
<dbReference type="InterPro" id="IPR011338">
    <property type="entry name" value="BamHI/BglII/BstY"/>
</dbReference>
<dbReference type="InterPro" id="IPR011335">
    <property type="entry name" value="Restrct_endonuc-II-like"/>
</dbReference>
<dbReference type="GO" id="GO:0009036">
    <property type="term" value="F:type II site-specific deoxyribonuclease activity"/>
    <property type="evidence" value="ECO:0007669"/>
    <property type="project" value="InterPro"/>
</dbReference>
<proteinExistence type="predicted"/>
<dbReference type="OrthoDB" id="1956808at2"/>
<dbReference type="GO" id="GO:0000287">
    <property type="term" value="F:magnesium ion binding"/>
    <property type="evidence" value="ECO:0007669"/>
    <property type="project" value="InterPro"/>
</dbReference>
<evidence type="ECO:0000313" key="2">
    <source>
        <dbReference type="Proteomes" id="UP000249123"/>
    </source>
</evidence>
<dbReference type="GO" id="GO:0009307">
    <property type="term" value="P:DNA restriction-modification system"/>
    <property type="evidence" value="ECO:0007669"/>
    <property type="project" value="InterPro"/>
</dbReference>
<accession>A0A062U0V2</accession>
<organism evidence="1 2">
    <name type="scientific">Hyphomonas pacifica</name>
    <dbReference type="NCBI Taxonomy" id="1280941"/>
    <lineage>
        <taxon>Bacteria</taxon>
        <taxon>Pseudomonadati</taxon>
        <taxon>Pseudomonadota</taxon>
        <taxon>Alphaproteobacteria</taxon>
        <taxon>Hyphomonadales</taxon>
        <taxon>Hyphomonadaceae</taxon>
        <taxon>Hyphomonas</taxon>
    </lineage>
</organism>
<dbReference type="EMBL" id="AWFB01000036">
    <property type="protein sequence ID" value="RAN32189.1"/>
    <property type="molecule type" value="Genomic_DNA"/>
</dbReference>
<dbReference type="Gene3D" id="3.40.91.20">
    <property type="match status" value="1"/>
</dbReference>
<dbReference type="InterPro" id="IPR015278">
    <property type="entry name" value="BglII-like"/>
</dbReference>
<gene>
    <name evidence="1" type="ORF">HY3_15435</name>
</gene>
<dbReference type="eggNOG" id="ENOG502Z931">
    <property type="taxonomic scope" value="Bacteria"/>
</dbReference>
<sequence>MFDKLTSKGFDISSNYHASSLLAEEFSVAHDEIEAVLDKFSIDAGELVAGGGGEASFTQRLRHALADAGWSKQNLLIEKRLIQYEGTLGNDNYNKKGERTIQSLSHEIDHVKSFESGTILLEIEWNNKDPFFDRDLENFKRLHADGAASLGVIITRGKSLQDRMSDIIEDYGLKHELDSAESLQAHGLAPTPRQLSMYAGLARRFEGNYTKAWAKAFVSDKYGSATTHWEKLADRLSRGVGNPCPLIAIGLPAGIIVP</sequence>
<reference evidence="1 2" key="1">
    <citation type="submission" date="2013-04" db="EMBL/GenBank/DDBJ databases">
        <title>Hyphomonas sp. T24B3 Genome Sequencing.</title>
        <authorList>
            <person name="Lai Q."/>
            <person name="Shao Z."/>
        </authorList>
    </citation>
    <scope>NUCLEOTIDE SEQUENCE [LARGE SCALE GENOMIC DNA]</scope>
    <source>
        <strain evidence="1 2">T24B3</strain>
    </source>
</reference>
<dbReference type="STRING" id="1280941.HY2_14855"/>
<comment type="caution">
    <text evidence="1">The sequence shown here is derived from an EMBL/GenBank/DDBJ whole genome shotgun (WGS) entry which is preliminary data.</text>
</comment>
<keyword evidence="2" id="KW-1185">Reference proteome</keyword>
<dbReference type="Pfam" id="PF09195">
    <property type="entry name" value="Endonuc-BglII"/>
    <property type="match status" value="1"/>
</dbReference>
<evidence type="ECO:0000313" key="1">
    <source>
        <dbReference type="EMBL" id="RAN32189.1"/>
    </source>
</evidence>